<proteinExistence type="predicted"/>
<protein>
    <submittedName>
        <fullName evidence="3">Metallopeptidase TldD-related protein</fullName>
    </submittedName>
</protein>
<evidence type="ECO:0000259" key="2">
    <source>
        <dbReference type="Pfam" id="PF19290"/>
    </source>
</evidence>
<reference evidence="4" key="1">
    <citation type="journal article" date="2019" name="Int. J. Syst. Evol. Microbiol.">
        <title>The Global Catalogue of Microorganisms (GCM) 10K type strain sequencing project: providing services to taxonomists for standard genome sequencing and annotation.</title>
        <authorList>
            <consortium name="The Broad Institute Genomics Platform"/>
            <consortium name="The Broad Institute Genome Sequencing Center for Infectious Disease"/>
            <person name="Wu L."/>
            <person name="Ma J."/>
        </authorList>
    </citation>
    <scope>NUCLEOTIDE SEQUENCE [LARGE SCALE GENOMIC DNA]</scope>
    <source>
        <strain evidence="4">CCM 7043</strain>
    </source>
</reference>
<dbReference type="Pfam" id="PF19290">
    <property type="entry name" value="PmbA_TldD_2nd"/>
    <property type="match status" value="1"/>
</dbReference>
<dbReference type="RefSeq" id="WP_344720293.1">
    <property type="nucleotide sequence ID" value="NZ_BAAAUS010000006.1"/>
</dbReference>
<dbReference type="SUPFAM" id="SSF111283">
    <property type="entry name" value="Putative modulator of DNA gyrase, PmbA/TldD"/>
    <property type="match status" value="1"/>
</dbReference>
<name>A0ABW4ET93_9PSEU</name>
<dbReference type="Pfam" id="PF19289">
    <property type="entry name" value="PmbA_TldD_3rd"/>
    <property type="match status" value="1"/>
</dbReference>
<dbReference type="PANTHER" id="PTHR43666">
    <property type="entry name" value="TLDD PROTEIN"/>
    <property type="match status" value="1"/>
</dbReference>
<evidence type="ECO:0000313" key="4">
    <source>
        <dbReference type="Proteomes" id="UP001597114"/>
    </source>
</evidence>
<dbReference type="Proteomes" id="UP001597114">
    <property type="component" value="Unassembled WGS sequence"/>
</dbReference>
<comment type="caution">
    <text evidence="3">The sequence shown here is derived from an EMBL/GenBank/DDBJ whole genome shotgun (WGS) entry which is preliminary data.</text>
</comment>
<evidence type="ECO:0000313" key="3">
    <source>
        <dbReference type="EMBL" id="MFD1518167.1"/>
    </source>
</evidence>
<evidence type="ECO:0000259" key="1">
    <source>
        <dbReference type="Pfam" id="PF19289"/>
    </source>
</evidence>
<dbReference type="InterPro" id="IPR035068">
    <property type="entry name" value="TldD/PmbA_N"/>
</dbReference>
<dbReference type="InterPro" id="IPR045569">
    <property type="entry name" value="Metalloprtase-TldD/E_C"/>
</dbReference>
<feature type="domain" description="Metalloprotease TldD/E central" evidence="2">
    <location>
        <begin position="156"/>
        <end position="224"/>
    </location>
</feature>
<organism evidence="3 4">
    <name type="scientific">Pseudonocardia yunnanensis</name>
    <dbReference type="NCBI Taxonomy" id="58107"/>
    <lineage>
        <taxon>Bacteria</taxon>
        <taxon>Bacillati</taxon>
        <taxon>Actinomycetota</taxon>
        <taxon>Actinomycetes</taxon>
        <taxon>Pseudonocardiales</taxon>
        <taxon>Pseudonocardiaceae</taxon>
        <taxon>Pseudonocardia</taxon>
    </lineage>
</organism>
<dbReference type="PANTHER" id="PTHR43666:SF1">
    <property type="entry name" value="CONSERVED PROTEIN"/>
    <property type="match status" value="1"/>
</dbReference>
<keyword evidence="4" id="KW-1185">Reference proteome</keyword>
<dbReference type="EMBL" id="JBHUCO010000012">
    <property type="protein sequence ID" value="MFD1518167.1"/>
    <property type="molecule type" value="Genomic_DNA"/>
</dbReference>
<accession>A0ABW4ET93</accession>
<gene>
    <name evidence="3" type="ORF">ACFSJD_11745</name>
</gene>
<dbReference type="InterPro" id="IPR045570">
    <property type="entry name" value="Metalloprtase-TldD/E_cen_dom"/>
</dbReference>
<feature type="domain" description="Metalloprotease TldD/E C-terminal" evidence="1">
    <location>
        <begin position="234"/>
        <end position="465"/>
    </location>
</feature>
<dbReference type="Gene3D" id="3.30.2290.10">
    <property type="entry name" value="PmbA/TldD superfamily"/>
    <property type="match status" value="1"/>
</dbReference>
<sequence>MIPTRPSGVTASVLAPQEVVERALAAGAHLPGCAVLVQETSEAVLRWANSTMTTNGHTTSGQVTVIAFVAVEGGTAAGVVSSSAAVTDAAQLEELVRGAEAAARDAGAARDAMPLVEPNSHDPAWDEPAAETSIGVFGSFVEGLSEVLAGPLRQYGFASHELTTIWLGTSTGVRRRWVQPTGSVELNAKTPDLTGSAWTGASTADFTDVDVVDLAAAAARRLEWGKRRVTLTAGRYETLLPPSAVSDLMIYLAWSMEGRPAQEGRSALAGPDGPRVGERLTDLPLTLFSDPVSPGLEYEPFLTATRSGEGISVFDNGAPTRRVDWVDRGAIRELSYSRAEAAEFGTTFTPAGGNLLLHGGSEASITDMVGRTGRGLLLTCLWYIREVDPTTLLLTGLTRDGVYLVEDGEVVGEVDHNFRFNYSPLDVLRRTSEVGATERTLPREWKDWFTRAAMPPVRVPEFNMSSVSLGR</sequence>
<dbReference type="InterPro" id="IPR036059">
    <property type="entry name" value="TldD/PmbA_sf"/>
</dbReference>